<dbReference type="InterPro" id="IPR006034">
    <property type="entry name" value="Asparaginase/glutaminase-like"/>
</dbReference>
<dbReference type="InterPro" id="IPR040919">
    <property type="entry name" value="Asparaginase_C"/>
</dbReference>
<dbReference type="PROSITE" id="PS51732">
    <property type="entry name" value="ASN_GLN_ASE_3"/>
    <property type="match status" value="1"/>
</dbReference>
<reference evidence="4 5" key="1">
    <citation type="submission" date="2017-12" db="EMBL/GenBank/DDBJ databases">
        <authorList>
            <person name="Pombert J.-F."/>
            <person name="Haag K.L."/>
            <person name="Ebert D."/>
        </authorList>
    </citation>
    <scope>NUCLEOTIDE SEQUENCE [LARGE SCALE GENOMIC DNA]</scope>
    <source>
        <strain evidence="4">BE-OM-2</strain>
    </source>
</reference>
<dbReference type="VEuPathDB" id="MicrosporidiaDB:CWI39_0161p0010"/>
<dbReference type="SFLD" id="SFLDS00057">
    <property type="entry name" value="Glutaminase/Asparaginase"/>
    <property type="match status" value="1"/>
</dbReference>
<evidence type="ECO:0000313" key="4">
    <source>
        <dbReference type="EMBL" id="TBU04486.1"/>
    </source>
</evidence>
<accession>A0A4Q9LAK4</accession>
<dbReference type="InterPro" id="IPR027473">
    <property type="entry name" value="L-asparaginase_C"/>
</dbReference>
<dbReference type="STRING" id="148818.A0A4Q9LAK4"/>
<dbReference type="PANTHER" id="PTHR11707:SF28">
    <property type="entry name" value="60 KDA LYSOPHOSPHOLIPASE"/>
    <property type="match status" value="1"/>
</dbReference>
<sequence length="442" mass="50699">MLINICFILELEEKILIIKIYKKNKLKLIMMKGEESKQNKILVIHCGGTFGMVSSENGFTVKKNNVYEIFKKNFESEKSNFKKNIFDGEICEKNKSYVLYKKTFLLKNSYLEIEFKLCELNKIIDSSNVDISDWSILCNIIDTCHYDGYVVIYGTDTMSYAMAAVSFAIKNTRSPIIFTGAQLPVVIDSKGMNNLIGAIEICGLMLEREMKCNVWLYFSGFLHSGVKARKITSCGFKGFWSRKEKVFGIGKAESIELIENIQNEISKQFIAEEFNLSKNKETLNFFEFILQNSENEKFEKNSVDLKNIGFEQKYKFSKNVALLKIYPGISKNIFEIFLKESMGCVLECYGSGNFCILRTDLLSLLKEYIERGNIVVVVSQCLEGNVEDLYECGNVLKTFGCVLGKWITSEAAYCKLAFVLENFPKKSWKEKIIENLKGEMEF</sequence>
<dbReference type="InterPro" id="IPR036152">
    <property type="entry name" value="Asp/glu_Ase-like_sf"/>
</dbReference>
<protein>
    <recommendedName>
        <fullName evidence="1">asparaginase</fullName>
        <ecNumber evidence="1">3.5.1.1</ecNumber>
    </recommendedName>
</protein>
<organism evidence="4 5">
    <name type="scientific">Hamiltosporidium magnivora</name>
    <dbReference type="NCBI Taxonomy" id="148818"/>
    <lineage>
        <taxon>Eukaryota</taxon>
        <taxon>Fungi</taxon>
        <taxon>Fungi incertae sedis</taxon>
        <taxon>Microsporidia</taxon>
        <taxon>Dubosqiidae</taxon>
        <taxon>Hamiltosporidium</taxon>
    </lineage>
</organism>
<dbReference type="Pfam" id="PF00710">
    <property type="entry name" value="Asparaginase"/>
    <property type="match status" value="1"/>
</dbReference>
<dbReference type="EMBL" id="PITI01000757">
    <property type="protein sequence ID" value="TBU04486.1"/>
    <property type="molecule type" value="Genomic_DNA"/>
</dbReference>
<name>A0A4Q9LAK4_9MICR</name>
<dbReference type="PANTHER" id="PTHR11707">
    <property type="entry name" value="L-ASPARAGINASE"/>
    <property type="match status" value="1"/>
</dbReference>
<evidence type="ECO:0000256" key="1">
    <source>
        <dbReference type="ARBA" id="ARBA00012920"/>
    </source>
</evidence>
<dbReference type="InterPro" id="IPR037152">
    <property type="entry name" value="L-asparaginase_N_sf"/>
</dbReference>
<dbReference type="GO" id="GO:0004067">
    <property type="term" value="F:asparaginase activity"/>
    <property type="evidence" value="ECO:0007669"/>
    <property type="project" value="UniProtKB-UniRule"/>
</dbReference>
<feature type="domain" description="L-asparaginase N-terminal" evidence="2">
    <location>
        <begin position="40"/>
        <end position="259"/>
    </location>
</feature>
<dbReference type="PIRSF" id="PIRSF500176">
    <property type="entry name" value="L_ASNase"/>
    <property type="match status" value="1"/>
</dbReference>
<dbReference type="PRINTS" id="PR00139">
    <property type="entry name" value="ASNGLNASE"/>
</dbReference>
<evidence type="ECO:0000259" key="3">
    <source>
        <dbReference type="Pfam" id="PF17763"/>
    </source>
</evidence>
<dbReference type="Pfam" id="PF17763">
    <property type="entry name" value="Asparaginase_C"/>
    <property type="match status" value="1"/>
</dbReference>
<feature type="domain" description="Asparaginase/glutaminase C-terminal" evidence="3">
    <location>
        <begin position="319"/>
        <end position="422"/>
    </location>
</feature>
<evidence type="ECO:0000313" key="5">
    <source>
        <dbReference type="Proteomes" id="UP000291404"/>
    </source>
</evidence>
<evidence type="ECO:0000259" key="2">
    <source>
        <dbReference type="Pfam" id="PF00710"/>
    </source>
</evidence>
<dbReference type="EC" id="3.5.1.1" evidence="1"/>
<dbReference type="PIRSF" id="PIRSF001220">
    <property type="entry name" value="L-ASNase_gatD"/>
    <property type="match status" value="1"/>
</dbReference>
<proteinExistence type="predicted"/>
<dbReference type="SMART" id="SM00870">
    <property type="entry name" value="Asparaginase"/>
    <property type="match status" value="1"/>
</dbReference>
<dbReference type="InterPro" id="IPR027474">
    <property type="entry name" value="L-asparaginase_N"/>
</dbReference>
<dbReference type="SUPFAM" id="SSF53774">
    <property type="entry name" value="Glutaminase/Asparaginase"/>
    <property type="match status" value="1"/>
</dbReference>
<dbReference type="VEuPathDB" id="MicrosporidiaDB:CWI36_0757p0020"/>
<dbReference type="Proteomes" id="UP000291404">
    <property type="component" value="Unassembled WGS sequence"/>
</dbReference>
<dbReference type="AlphaFoldDB" id="A0A4Q9LAK4"/>
<keyword evidence="5" id="KW-1185">Reference proteome</keyword>
<gene>
    <name evidence="4" type="ORF">CWI36_0757p0020</name>
</gene>
<comment type="caution">
    <text evidence="4">The sequence shown here is derived from an EMBL/GenBank/DDBJ whole genome shotgun (WGS) entry which is preliminary data.</text>
</comment>
<dbReference type="Gene3D" id="3.40.50.1170">
    <property type="entry name" value="L-asparaginase, N-terminal domain"/>
    <property type="match status" value="1"/>
</dbReference>
<dbReference type="GO" id="GO:0009066">
    <property type="term" value="P:aspartate family amino acid metabolic process"/>
    <property type="evidence" value="ECO:0007669"/>
    <property type="project" value="UniProtKB-ARBA"/>
</dbReference>
<dbReference type="Gene3D" id="3.40.50.40">
    <property type="match status" value="1"/>
</dbReference>